<feature type="domain" description="Glucose/Sorbosone dehydrogenase" evidence="3">
    <location>
        <begin position="139"/>
        <end position="316"/>
    </location>
</feature>
<name>A0A2M8QGV8_9CHLR</name>
<gene>
    <name evidence="4" type="ORF">CUN48_00645</name>
</gene>
<organism evidence="4 5">
    <name type="scientific">Candidatus Thermofonsia Clade 3 bacterium</name>
    <dbReference type="NCBI Taxonomy" id="2364212"/>
    <lineage>
        <taxon>Bacteria</taxon>
        <taxon>Bacillati</taxon>
        <taxon>Chloroflexota</taxon>
        <taxon>Candidatus Thermofontia</taxon>
        <taxon>Candidatus Thermofonsia Clade 3</taxon>
    </lineage>
</organism>
<sequence>MTIMCADYTRDHVACSVCRKMHSMASSIRLIAALSMAAMLTACGAPAPSQSDVPTPTIRPTPLPADSPKPLRDDIRIRKVAEVGPGMIRLVRDPGSNDLYYLSPQGDVFYLSPQPDRETRGALAYSRSEIGGAPYALGLAFGPDRTLYVVGNEGEGPRNRCIVRKGVISGSGRTWSTLVRTEWYEKSNTQYDHLCNGIVVSPDGKSVYFNSGSRTDHGEVQTAEGAFPGLREVPLTAAVFRVPTNAQDLVLPNDQAKLKAGGYLFADGLRNAFDLAFNAAGDLIAVDNGPDANYPDELNWLRQGRHYGFPWRFGAEDNPQQFADYDPTEDKRLSWDFVAVQTKLYQNDPTFPKPPAPFTDPILNFGPDADQFQDADGEVRDASDLGRPLAGLTMHRSPLGLTFDVENRLSGDFKGAGFLLSWGAAGGPQTDRGQDLLLIRLTKTGDAYRMSATQIVTGFQNPIDSALIGNTLYVLDYGGQGAIWEIGLP</sequence>
<comment type="caution">
    <text evidence="4">The sequence shown here is derived from an EMBL/GenBank/DDBJ whole genome shotgun (WGS) entry which is preliminary data.</text>
</comment>
<proteinExistence type="predicted"/>
<evidence type="ECO:0000256" key="2">
    <source>
        <dbReference type="SAM" id="SignalP"/>
    </source>
</evidence>
<dbReference type="InterPro" id="IPR011042">
    <property type="entry name" value="6-blade_b-propeller_TolB-like"/>
</dbReference>
<feature type="signal peptide" evidence="2">
    <location>
        <begin position="1"/>
        <end position="44"/>
    </location>
</feature>
<feature type="chain" id="PRO_5014928755" evidence="2">
    <location>
        <begin position="45"/>
        <end position="489"/>
    </location>
</feature>
<dbReference type="InterPro" id="IPR011041">
    <property type="entry name" value="Quinoprot_gluc/sorb_DH_b-prop"/>
</dbReference>
<evidence type="ECO:0000259" key="3">
    <source>
        <dbReference type="Pfam" id="PF07995"/>
    </source>
</evidence>
<protein>
    <submittedName>
        <fullName evidence="4">Cytochrome c class I</fullName>
    </submittedName>
</protein>
<accession>A0A2M8QGV8</accession>
<keyword evidence="2" id="KW-0732">Signal</keyword>
<dbReference type="AlphaFoldDB" id="A0A2M8QGV8"/>
<dbReference type="InterPro" id="IPR012938">
    <property type="entry name" value="Glc/Sorbosone_DH"/>
</dbReference>
<dbReference type="Pfam" id="PF07995">
    <property type="entry name" value="GSDH"/>
    <property type="match status" value="1"/>
</dbReference>
<dbReference type="Gene3D" id="2.120.10.30">
    <property type="entry name" value="TolB, C-terminal domain"/>
    <property type="match status" value="1"/>
</dbReference>
<evidence type="ECO:0000313" key="4">
    <source>
        <dbReference type="EMBL" id="PJF49004.1"/>
    </source>
</evidence>
<evidence type="ECO:0000313" key="5">
    <source>
        <dbReference type="Proteomes" id="UP000230790"/>
    </source>
</evidence>
<reference evidence="4 5" key="1">
    <citation type="submission" date="2017-11" db="EMBL/GenBank/DDBJ databases">
        <title>Evolution of Phototrophy in the Chloroflexi Phylum Driven by Horizontal Gene Transfer.</title>
        <authorList>
            <person name="Ward L.M."/>
            <person name="Hemp J."/>
            <person name="Shih P.M."/>
            <person name="Mcglynn S.E."/>
            <person name="Fischer W."/>
        </authorList>
    </citation>
    <scope>NUCLEOTIDE SEQUENCE [LARGE SCALE GENOMIC DNA]</scope>
    <source>
        <strain evidence="4">JP3_7</strain>
    </source>
</reference>
<dbReference type="Proteomes" id="UP000230790">
    <property type="component" value="Unassembled WGS sequence"/>
</dbReference>
<dbReference type="SUPFAM" id="SSF50952">
    <property type="entry name" value="Soluble quinoprotein glucose dehydrogenase"/>
    <property type="match status" value="1"/>
</dbReference>
<feature type="compositionally biased region" description="Pro residues" evidence="1">
    <location>
        <begin position="57"/>
        <end position="67"/>
    </location>
</feature>
<dbReference type="EMBL" id="PGTN01000002">
    <property type="protein sequence ID" value="PJF49004.1"/>
    <property type="molecule type" value="Genomic_DNA"/>
</dbReference>
<feature type="region of interest" description="Disordered" evidence="1">
    <location>
        <begin position="47"/>
        <end position="71"/>
    </location>
</feature>
<evidence type="ECO:0000256" key="1">
    <source>
        <dbReference type="SAM" id="MobiDB-lite"/>
    </source>
</evidence>